<feature type="compositionally biased region" description="Basic and acidic residues" evidence="1">
    <location>
        <begin position="45"/>
        <end position="61"/>
    </location>
</feature>
<evidence type="ECO:0000256" key="1">
    <source>
        <dbReference type="SAM" id="MobiDB-lite"/>
    </source>
</evidence>
<sequence length="76" mass="9051">MHQCYLQGRNMRNPFSGSSLFDLPEETPEEKLRAMFHPFGGAFRGEMKSDHGERTNRKIKDQPFYQRGPKKQMRKY</sequence>
<reference evidence="2 3" key="1">
    <citation type="journal article" date="2011" name="Microbiology">
        <title>The Pseudomonas aeruginosa generalized transducing phage phiPA3 is a new member of the phiKZ-like group of 'jumbo' phages, and infects model laboratory strains and clinical isolates from cystic fibrosis patients.</title>
        <authorList>
            <person name="Monson R."/>
            <person name="Foulds I."/>
            <person name="Foweraker J."/>
            <person name="Welch M."/>
            <person name="Salmond G.P."/>
        </authorList>
    </citation>
    <scope>NUCLEOTIDE SEQUENCE [LARGE SCALE GENOMIC DNA]</scope>
</reference>
<name>F8SJB8_BPPA3</name>
<keyword evidence="3" id="KW-1185">Reference proteome</keyword>
<dbReference type="RefSeq" id="YP_009217361.1">
    <property type="nucleotide sequence ID" value="NC_028999.1"/>
</dbReference>
<dbReference type="KEGG" id="vg:26643810"/>
<dbReference type="OrthoDB" id="41613at10239"/>
<proteinExistence type="predicted"/>
<organismHost>
    <name type="scientific">Pseudomonas aeruginosa</name>
    <dbReference type="NCBI Taxonomy" id="287"/>
</organismHost>
<evidence type="ECO:0000313" key="3">
    <source>
        <dbReference type="Proteomes" id="UP000008388"/>
    </source>
</evidence>
<dbReference type="GeneID" id="26643810"/>
<organism evidence="2 3">
    <name type="scientific">Pseudomonas phage PhiPA3</name>
    <name type="common">Pseudomonas aeruginosa phage PhiPA3</name>
    <dbReference type="NCBI Taxonomy" id="998086"/>
    <lineage>
        <taxon>Viruses</taxon>
        <taxon>Duplodnaviria</taxon>
        <taxon>Heunggongvirae</taxon>
        <taxon>Uroviricota</taxon>
        <taxon>Caudoviricetes</taxon>
        <taxon>Chimalliviridae</taxon>
        <taxon>Miltoncavirus</taxon>
        <taxon>Miltoncavirus PhiPA3</taxon>
    </lineage>
</organism>
<evidence type="ECO:0000313" key="2">
    <source>
        <dbReference type="EMBL" id="AEH03705.1"/>
    </source>
</evidence>
<feature type="region of interest" description="Disordered" evidence="1">
    <location>
        <begin position="43"/>
        <end position="76"/>
    </location>
</feature>
<protein>
    <submittedName>
        <fullName evidence="2">Uncharacterized protein 282</fullName>
    </submittedName>
</protein>
<gene>
    <name evidence="2" type="primary">282</name>
</gene>
<accession>F8SJB8</accession>
<dbReference type="EMBL" id="HQ630627">
    <property type="protein sequence ID" value="AEH03705.1"/>
    <property type="molecule type" value="Genomic_DNA"/>
</dbReference>
<feature type="region of interest" description="Disordered" evidence="1">
    <location>
        <begin position="1"/>
        <end position="26"/>
    </location>
</feature>
<dbReference type="Proteomes" id="UP000008388">
    <property type="component" value="Segment"/>
</dbReference>